<protein>
    <submittedName>
        <fullName evidence="5">Ig-like domain-containing protein</fullName>
    </submittedName>
</protein>
<evidence type="ECO:0000259" key="2">
    <source>
        <dbReference type="Pfam" id="PF24488"/>
    </source>
</evidence>
<keyword evidence="4" id="KW-1185">Reference proteome</keyword>
<feature type="signal peptide" evidence="1">
    <location>
        <begin position="1"/>
        <end position="19"/>
    </location>
</feature>
<dbReference type="Pfam" id="PF24490">
    <property type="entry name" value="DUF7585"/>
    <property type="match status" value="1"/>
</dbReference>
<organism evidence="4 5">
    <name type="scientific">Strongyloides papillosus</name>
    <name type="common">Intestinal threadworm</name>
    <dbReference type="NCBI Taxonomy" id="174720"/>
    <lineage>
        <taxon>Eukaryota</taxon>
        <taxon>Metazoa</taxon>
        <taxon>Ecdysozoa</taxon>
        <taxon>Nematoda</taxon>
        <taxon>Chromadorea</taxon>
        <taxon>Rhabditida</taxon>
        <taxon>Tylenchina</taxon>
        <taxon>Panagrolaimomorpha</taxon>
        <taxon>Strongyloidoidea</taxon>
        <taxon>Strongyloididae</taxon>
        <taxon>Strongyloides</taxon>
    </lineage>
</organism>
<reference evidence="5" key="1">
    <citation type="submission" date="2017-02" db="UniProtKB">
        <authorList>
            <consortium name="WormBaseParasite"/>
        </authorList>
    </citation>
    <scope>IDENTIFICATION</scope>
</reference>
<dbReference type="Proteomes" id="UP000046392">
    <property type="component" value="Unplaced"/>
</dbReference>
<feature type="chain" id="PRO_5005894299" evidence="1">
    <location>
        <begin position="20"/>
        <end position="294"/>
    </location>
</feature>
<evidence type="ECO:0000256" key="1">
    <source>
        <dbReference type="SAM" id="SignalP"/>
    </source>
</evidence>
<dbReference type="WBParaSite" id="SPAL_0000564600.1">
    <property type="protein sequence ID" value="SPAL_0000564600.1"/>
    <property type="gene ID" value="SPAL_0000564600"/>
</dbReference>
<dbReference type="Pfam" id="PF24488">
    <property type="entry name" value="DUF7584"/>
    <property type="match status" value="1"/>
</dbReference>
<proteinExistence type="predicted"/>
<keyword evidence="1" id="KW-0732">Signal</keyword>
<sequence>MYFIVTVLALVELSIYSQGTTHEHFFPDIPKNLETDTFPYDIKIYSRSDVVAVKCPIRGYHHNSEVSYLYQNWDYILYEPQPKATIGWKMTQKTDYRETETLICGDVTIYKTINGTSEFFGETRWKYRINWKDNPDPYKLAIEGKEYAYTESIPEKCGLSVEDLIILRARRGIWLDNLDISTKNKVLSNLLFCFFKKPNETDEINYMYIEPCLVLDAFNFCPQITILDLEHTTVPYKGYEILAFKLNEDKETTFDIRLNLQIGGRSLGYYNTDNVAITRMLNFKNTIDYAPMYS</sequence>
<feature type="domain" description="DUF7585" evidence="3">
    <location>
        <begin position="24"/>
        <end position="217"/>
    </location>
</feature>
<evidence type="ECO:0000313" key="5">
    <source>
        <dbReference type="WBParaSite" id="SPAL_0000564600.1"/>
    </source>
</evidence>
<dbReference type="InterPro" id="IPR056007">
    <property type="entry name" value="DUF7585"/>
</dbReference>
<dbReference type="AlphaFoldDB" id="A0A0N5BI62"/>
<evidence type="ECO:0000259" key="3">
    <source>
        <dbReference type="Pfam" id="PF24490"/>
    </source>
</evidence>
<feature type="domain" description="DUF7584" evidence="2">
    <location>
        <begin position="221"/>
        <end position="293"/>
    </location>
</feature>
<evidence type="ECO:0000313" key="4">
    <source>
        <dbReference type="Proteomes" id="UP000046392"/>
    </source>
</evidence>
<dbReference type="InterPro" id="IPR056006">
    <property type="entry name" value="DUF7584"/>
</dbReference>
<name>A0A0N5BI62_STREA</name>
<accession>A0A0N5BI62</accession>